<evidence type="ECO:0000313" key="2">
    <source>
        <dbReference type="Proteomes" id="UP001497444"/>
    </source>
</evidence>
<reference evidence="1" key="1">
    <citation type="submission" date="2024-02" db="EMBL/GenBank/DDBJ databases">
        <authorList>
            <consortium name="ELIXIR-Norway"/>
            <consortium name="Elixir Norway"/>
        </authorList>
    </citation>
    <scope>NUCLEOTIDE SEQUENCE</scope>
</reference>
<dbReference type="Proteomes" id="UP001497444">
    <property type="component" value="Chromosome 3"/>
</dbReference>
<keyword evidence="2" id="KW-1185">Reference proteome</keyword>
<sequence>MPLLMVEDALEPIILTFDVFMCNVEALFNDWHFRGHGTIDQPLHNMPLPSLRQVKYTHDLFVWLDAIGYCSDTLSNCECDIESGLPYAIVCDVMHHRL</sequence>
<accession>A0ABP0WX40</accession>
<dbReference type="EMBL" id="OZ020098">
    <property type="protein sequence ID" value="CAK9270341.1"/>
    <property type="molecule type" value="Genomic_DNA"/>
</dbReference>
<name>A0ABP0WX40_9BRYO</name>
<evidence type="ECO:0000313" key="1">
    <source>
        <dbReference type="EMBL" id="CAK9270341.1"/>
    </source>
</evidence>
<protein>
    <submittedName>
        <fullName evidence="1">Uncharacterized protein</fullName>
    </submittedName>
</protein>
<proteinExistence type="predicted"/>
<organism evidence="1 2">
    <name type="scientific">Sphagnum jensenii</name>
    <dbReference type="NCBI Taxonomy" id="128206"/>
    <lineage>
        <taxon>Eukaryota</taxon>
        <taxon>Viridiplantae</taxon>
        <taxon>Streptophyta</taxon>
        <taxon>Embryophyta</taxon>
        <taxon>Bryophyta</taxon>
        <taxon>Sphagnophytina</taxon>
        <taxon>Sphagnopsida</taxon>
        <taxon>Sphagnales</taxon>
        <taxon>Sphagnaceae</taxon>
        <taxon>Sphagnum</taxon>
    </lineage>
</organism>
<gene>
    <name evidence="1" type="ORF">CSSPJE1EN1_LOCUS15819</name>
</gene>